<dbReference type="InterPro" id="IPR005490">
    <property type="entry name" value="LD_TPept_cat_dom"/>
</dbReference>
<proteinExistence type="inferred from homology"/>
<dbReference type="GO" id="GO:0016740">
    <property type="term" value="F:transferase activity"/>
    <property type="evidence" value="ECO:0007669"/>
    <property type="project" value="UniProtKB-KW"/>
</dbReference>
<accession>A0A1B9R2I2</accession>
<dbReference type="GO" id="GO:0004180">
    <property type="term" value="F:carboxypeptidase activity"/>
    <property type="evidence" value="ECO:0007669"/>
    <property type="project" value="UniProtKB-ARBA"/>
</dbReference>
<dbReference type="Proteomes" id="UP000093173">
    <property type="component" value="Unassembled WGS sequence"/>
</dbReference>
<name>A0A1B9R2I2_9VIBR</name>
<evidence type="ECO:0000256" key="7">
    <source>
        <dbReference type="PROSITE-ProRule" id="PRU01373"/>
    </source>
</evidence>
<dbReference type="SUPFAM" id="SSF141523">
    <property type="entry name" value="L,D-transpeptidase catalytic domain-like"/>
    <property type="match status" value="1"/>
</dbReference>
<dbReference type="UniPathway" id="UPA00219"/>
<dbReference type="GO" id="GO:0071555">
    <property type="term" value="P:cell wall organization"/>
    <property type="evidence" value="ECO:0007669"/>
    <property type="project" value="UniProtKB-UniRule"/>
</dbReference>
<dbReference type="GO" id="GO:0008360">
    <property type="term" value="P:regulation of cell shape"/>
    <property type="evidence" value="ECO:0007669"/>
    <property type="project" value="UniProtKB-UniRule"/>
</dbReference>
<evidence type="ECO:0000256" key="3">
    <source>
        <dbReference type="ARBA" id="ARBA00022679"/>
    </source>
</evidence>
<protein>
    <submittedName>
        <fullName evidence="9">Peptidase</fullName>
    </submittedName>
</protein>
<dbReference type="InterPro" id="IPR045380">
    <property type="entry name" value="LD_TPept_scaffold_dom"/>
</dbReference>
<dbReference type="GO" id="GO:0009252">
    <property type="term" value="P:peptidoglycan biosynthetic process"/>
    <property type="evidence" value="ECO:0007669"/>
    <property type="project" value="UniProtKB-UniPathway"/>
</dbReference>
<feature type="active site" description="Nucleophile" evidence="7">
    <location>
        <position position="443"/>
    </location>
</feature>
<dbReference type="PANTHER" id="PTHR41533:SF1">
    <property type="entry name" value="L,D-TRANSPEPTIDASE YCBB-RELATED"/>
    <property type="match status" value="1"/>
</dbReference>
<feature type="active site" description="Proton donor/acceptor" evidence="7">
    <location>
        <position position="424"/>
    </location>
</feature>
<evidence type="ECO:0000259" key="8">
    <source>
        <dbReference type="PROSITE" id="PS52029"/>
    </source>
</evidence>
<dbReference type="EMBL" id="MAJZ01000174">
    <property type="protein sequence ID" value="OCH78483.1"/>
    <property type="molecule type" value="Genomic_DNA"/>
</dbReference>
<dbReference type="PANTHER" id="PTHR41533">
    <property type="entry name" value="L,D-TRANSPEPTIDASE HI_1667-RELATED"/>
    <property type="match status" value="1"/>
</dbReference>
<keyword evidence="3" id="KW-0808">Transferase</keyword>
<keyword evidence="4 7" id="KW-0133">Cell shape</keyword>
<evidence type="ECO:0000256" key="2">
    <source>
        <dbReference type="ARBA" id="ARBA00005992"/>
    </source>
</evidence>
<sequence>MIIKVLTVFLGVLVSLPSLALERFEQLTWLEPQSSTYQLIQYPELLSDIYQENDDQLIWFDVEQSQKLELQLEMIDKAGFSPLFSERLQQLQLFRTQNRWFEYDLLATDTLLLYISYAEQAPLMGKSWFFNQPLTGSLPAPTKEATNSLLVSIELNQLSEFIDDYTPSNEDYRQISGSYQHLKQFEHTELPRYHQNRLKKAGDKLSHRNELILRLNVVNIDTKSIRKDVSWYDASLIWPIKEFQRIHGLKQDGMIGHQTMKWLNMDPSLRLSMLALNAERSRLWPMQRDTVILVNVPSFDMSYWYQGEEVFQSKVVVGKTSRKTPVMHTKLDSLILNPTWNVPWKIMVEDILPQVKRDKTYLTNHNIEIIERWNAVSTVNPSEINWSEVTPETFPYKMRQQSGKRNALGLYKFNTPNRRAIFLHDTPSKHLFSKDVRAFSSGCVRVEHADKFAYTLLATQGMDMADAGKNDQSTTHAIPLKKRIPVHIIYQTVWVESGQVQYRDDIYQYDTLSKNRQPQTEG</sequence>
<dbReference type="SUPFAM" id="SSF47090">
    <property type="entry name" value="PGBD-like"/>
    <property type="match status" value="1"/>
</dbReference>
<feature type="domain" description="L,D-TPase catalytic" evidence="8">
    <location>
        <begin position="290"/>
        <end position="467"/>
    </location>
</feature>
<comment type="caution">
    <text evidence="9">The sequence shown here is derived from an EMBL/GenBank/DDBJ whole genome shotgun (WGS) entry which is preliminary data.</text>
</comment>
<dbReference type="RefSeq" id="WP_065576313.1">
    <property type="nucleotide sequence ID" value="NZ_JBNGCH010000174.1"/>
</dbReference>
<dbReference type="InterPro" id="IPR036365">
    <property type="entry name" value="PGBD-like_sf"/>
</dbReference>
<evidence type="ECO:0000256" key="5">
    <source>
        <dbReference type="ARBA" id="ARBA00022984"/>
    </source>
</evidence>
<dbReference type="Pfam" id="PF03734">
    <property type="entry name" value="YkuD"/>
    <property type="match status" value="1"/>
</dbReference>
<keyword evidence="6 7" id="KW-0961">Cell wall biogenesis/degradation</keyword>
<dbReference type="InterPro" id="IPR052905">
    <property type="entry name" value="LD-transpeptidase_YkuD-like"/>
</dbReference>
<dbReference type="Pfam" id="PF01471">
    <property type="entry name" value="PG_binding_1"/>
    <property type="match status" value="1"/>
</dbReference>
<comment type="similarity">
    <text evidence="2">Belongs to the YkuD family.</text>
</comment>
<dbReference type="Gene3D" id="2.40.440.10">
    <property type="entry name" value="L,D-transpeptidase catalytic domain-like"/>
    <property type="match status" value="1"/>
</dbReference>
<dbReference type="InterPro" id="IPR002477">
    <property type="entry name" value="Peptidoglycan-bd-like"/>
</dbReference>
<evidence type="ECO:0000313" key="10">
    <source>
        <dbReference type="Proteomes" id="UP000093173"/>
    </source>
</evidence>
<dbReference type="Pfam" id="PF20142">
    <property type="entry name" value="Scaffold"/>
    <property type="match status" value="1"/>
</dbReference>
<dbReference type="AlphaFoldDB" id="A0A1B9R2I2"/>
<evidence type="ECO:0000256" key="4">
    <source>
        <dbReference type="ARBA" id="ARBA00022960"/>
    </source>
</evidence>
<evidence type="ECO:0000256" key="1">
    <source>
        <dbReference type="ARBA" id="ARBA00004752"/>
    </source>
</evidence>
<gene>
    <name evidence="9" type="ORF">A6E14_17655</name>
</gene>
<keyword evidence="5 7" id="KW-0573">Peptidoglycan synthesis</keyword>
<reference evidence="10" key="1">
    <citation type="submission" date="2016-06" db="EMBL/GenBank/DDBJ databases">
        <authorList>
            <person name="Hehemann J.-H."/>
            <person name="Arevalo P."/>
            <person name="Datta M.S."/>
            <person name="Polz M.F."/>
        </authorList>
    </citation>
    <scope>NUCLEOTIDE SEQUENCE [LARGE SCALE GENOMIC DNA]</scope>
    <source>
        <strain evidence="10">9CSC122</strain>
    </source>
</reference>
<dbReference type="CDD" id="cd16913">
    <property type="entry name" value="YkuD_like"/>
    <property type="match status" value="1"/>
</dbReference>
<evidence type="ECO:0000313" key="9">
    <source>
        <dbReference type="EMBL" id="OCH78483.1"/>
    </source>
</evidence>
<keyword evidence="10" id="KW-1185">Reference proteome</keyword>
<dbReference type="InterPro" id="IPR038063">
    <property type="entry name" value="Transpep_catalytic_dom"/>
</dbReference>
<organism evidence="9 10">
    <name type="scientific">Vibrio genomosp. F10</name>
    <dbReference type="NCBI Taxonomy" id="723171"/>
    <lineage>
        <taxon>Bacteria</taxon>
        <taxon>Pseudomonadati</taxon>
        <taxon>Pseudomonadota</taxon>
        <taxon>Gammaproteobacteria</taxon>
        <taxon>Vibrionales</taxon>
        <taxon>Vibrionaceae</taxon>
        <taxon>Vibrio</taxon>
    </lineage>
</organism>
<evidence type="ECO:0000256" key="6">
    <source>
        <dbReference type="ARBA" id="ARBA00023316"/>
    </source>
</evidence>
<comment type="pathway">
    <text evidence="1 7">Cell wall biogenesis; peptidoglycan biosynthesis.</text>
</comment>
<dbReference type="PROSITE" id="PS52029">
    <property type="entry name" value="LD_TPASE"/>
    <property type="match status" value="1"/>
</dbReference>